<reference evidence="9" key="3">
    <citation type="submission" date="2025-08" db="UniProtKB">
        <authorList>
            <consortium name="Ensembl"/>
        </authorList>
    </citation>
    <scope>IDENTIFICATION</scope>
</reference>
<evidence type="ECO:0000256" key="2">
    <source>
        <dbReference type="ARBA" id="ARBA00022723"/>
    </source>
</evidence>
<protein>
    <recommendedName>
        <fullName evidence="8">PHD-type domain-containing protein</fullName>
    </recommendedName>
</protein>
<name>A0A6Q2XLI0_ESOLU</name>
<feature type="compositionally biased region" description="Acidic residues" evidence="7">
    <location>
        <begin position="355"/>
        <end position="364"/>
    </location>
</feature>
<dbReference type="PROSITE" id="PS01359">
    <property type="entry name" value="ZF_PHD_1"/>
    <property type="match status" value="1"/>
</dbReference>
<keyword evidence="5" id="KW-0539">Nucleus</keyword>
<dbReference type="FunFam" id="3.30.40.10:FF:000225">
    <property type="entry name" value="Death-inducer obliterator 1"/>
    <property type="match status" value="1"/>
</dbReference>
<dbReference type="InterPro" id="IPR019786">
    <property type="entry name" value="Zinc_finger_PHD-type_CS"/>
</dbReference>
<feature type="compositionally biased region" description="Basic and acidic residues" evidence="7">
    <location>
        <begin position="272"/>
        <end position="283"/>
    </location>
</feature>
<evidence type="ECO:0000256" key="3">
    <source>
        <dbReference type="ARBA" id="ARBA00022771"/>
    </source>
</evidence>
<sequence>MEENVSPELSLAPEPEQSQDRMDSSSQVNLEDKVEEGREEKRDQEHRDNATEEKLEKVEQSAKTTSKYQKTWGFRRTTIAKREMPGDNAAEGQDGQLGPVRRSGRQAKRTDKLEEFLLTTKRARTVGRRSAASSNEVGDPPSQTPTDAETASEASFDGNAEAKSVDDKPDSPVRKTRNRKRTTRLAKGRGSSQGGSVSDGGSSDNDKASGDACKGPAVPEDKGPAVPEDKGPAVPEDKGPAVPEDKGPAVPEDKGPAVPEDKVTQVQQGMEPQEHEDVKHDKTSSSNVEVTTQRQQNVVIEDQTEKEEEPESEERTIDTSGKRASGSRSPAQAGGRGTGPNIKTRGVVKMRNNQEDDAENEDNESTSSSSSSDSGDDEGYDPNALYCICRQKHNKRFMICCDRCEEWFHGDCVGITEARGRLMERNGEDYVCPNCTAKKSQTAKPNGKPKTVAHESRKAEQIPSLASPLPLAPAGTEEKGGDDLGIKGRIEKTTNPSGKKKIKIFQAAALEDVSDLPKCIGPGCEKNALKDSVYCGSECILRHAAAAMAAKSITEPKPKDEPKQRDQDKAKGHRKPPVSRATSKKSSGRKTTKKSIEDEASDSEDNEKDSDEEEHAEEQPPPPTMSSWSNDHNYNAVTPEKTAPIAPPTVLNKTCMYLFEGLNNPLLTAIYLLTYRLLSRRTAECIICIDLLWVLLKNHIVFSFCPFSMNVVLMAT</sequence>
<reference evidence="9" key="2">
    <citation type="submission" date="2020-02" db="EMBL/GenBank/DDBJ databases">
        <title>Esox lucius (northern pike) genome, fEsoLuc1, primary haplotype.</title>
        <authorList>
            <person name="Myers G."/>
            <person name="Karagic N."/>
            <person name="Meyer A."/>
            <person name="Pippel M."/>
            <person name="Reichard M."/>
            <person name="Winkler S."/>
            <person name="Tracey A."/>
            <person name="Sims Y."/>
            <person name="Howe K."/>
            <person name="Rhie A."/>
            <person name="Formenti G."/>
            <person name="Durbin R."/>
            <person name="Fedrigo O."/>
            <person name="Jarvis E.D."/>
        </authorList>
    </citation>
    <scope>NUCLEOTIDE SEQUENCE [LARGE SCALE GENOMIC DNA]</scope>
</reference>
<evidence type="ECO:0000256" key="5">
    <source>
        <dbReference type="ARBA" id="ARBA00023242"/>
    </source>
</evidence>
<dbReference type="GO" id="GO:0008270">
    <property type="term" value="F:zinc ion binding"/>
    <property type="evidence" value="ECO:0007669"/>
    <property type="project" value="UniProtKB-KW"/>
</dbReference>
<feature type="region of interest" description="Disordered" evidence="7">
    <location>
        <begin position="1"/>
        <end position="378"/>
    </location>
</feature>
<dbReference type="InterPro" id="IPR019787">
    <property type="entry name" value="Znf_PHD-finger"/>
</dbReference>
<dbReference type="PANTHER" id="PTHR46174:SF1">
    <property type="entry name" value="CXXC-TYPE ZINC FINGER PROTEIN 1"/>
    <property type="match status" value="1"/>
</dbReference>
<feature type="compositionally biased region" description="Acidic residues" evidence="7">
    <location>
        <begin position="302"/>
        <end position="312"/>
    </location>
</feature>
<accession>A0A6Q2XLI0</accession>
<feature type="compositionally biased region" description="Low complexity" evidence="7">
    <location>
        <begin position="188"/>
        <end position="203"/>
    </location>
</feature>
<dbReference type="AlphaFoldDB" id="A0A6Q2XLI0"/>
<feature type="compositionally biased region" description="Basic and acidic residues" evidence="7">
    <location>
        <begin position="30"/>
        <end position="60"/>
    </location>
</feature>
<dbReference type="PROSITE" id="PS50016">
    <property type="entry name" value="ZF_PHD_2"/>
    <property type="match status" value="1"/>
</dbReference>
<organism evidence="9 10">
    <name type="scientific">Esox lucius</name>
    <name type="common">Northern pike</name>
    <dbReference type="NCBI Taxonomy" id="8010"/>
    <lineage>
        <taxon>Eukaryota</taxon>
        <taxon>Metazoa</taxon>
        <taxon>Chordata</taxon>
        <taxon>Craniata</taxon>
        <taxon>Vertebrata</taxon>
        <taxon>Euteleostomi</taxon>
        <taxon>Actinopterygii</taxon>
        <taxon>Neopterygii</taxon>
        <taxon>Teleostei</taxon>
        <taxon>Protacanthopterygii</taxon>
        <taxon>Esociformes</taxon>
        <taxon>Esocidae</taxon>
        <taxon>Esox</taxon>
    </lineage>
</organism>
<dbReference type="GO" id="GO:0048188">
    <property type="term" value="C:Set1C/COMPASS complex"/>
    <property type="evidence" value="ECO:0007669"/>
    <property type="project" value="InterPro"/>
</dbReference>
<keyword evidence="2" id="KW-0479">Metal-binding</keyword>
<feature type="compositionally biased region" description="Acidic residues" evidence="7">
    <location>
        <begin position="598"/>
        <end position="616"/>
    </location>
</feature>
<comment type="subcellular location">
    <subcellularLocation>
        <location evidence="1">Nucleus</location>
    </subcellularLocation>
</comment>
<evidence type="ECO:0000256" key="1">
    <source>
        <dbReference type="ARBA" id="ARBA00004123"/>
    </source>
</evidence>
<dbReference type="SMART" id="SM00249">
    <property type="entry name" value="PHD"/>
    <property type="match status" value="1"/>
</dbReference>
<feature type="compositionally biased region" description="Basic and acidic residues" evidence="7">
    <location>
        <begin position="219"/>
        <end position="263"/>
    </location>
</feature>
<dbReference type="Pfam" id="PF00628">
    <property type="entry name" value="PHD"/>
    <property type="match status" value="1"/>
</dbReference>
<dbReference type="GO" id="GO:0097190">
    <property type="term" value="P:apoptotic signaling pathway"/>
    <property type="evidence" value="ECO:0007669"/>
    <property type="project" value="InterPro"/>
</dbReference>
<dbReference type="CDD" id="cd15639">
    <property type="entry name" value="PHD_DIDO1_like"/>
    <property type="match status" value="1"/>
</dbReference>
<dbReference type="GeneTree" id="ENSGT00940000155532"/>
<evidence type="ECO:0000259" key="8">
    <source>
        <dbReference type="PROSITE" id="PS50016"/>
    </source>
</evidence>
<feature type="domain" description="PHD-type" evidence="8">
    <location>
        <begin position="384"/>
        <end position="438"/>
    </location>
</feature>
<evidence type="ECO:0000313" key="10">
    <source>
        <dbReference type="Proteomes" id="UP000265140"/>
    </source>
</evidence>
<feature type="compositionally biased region" description="Basic and acidic residues" evidence="7">
    <location>
        <begin position="554"/>
        <end position="570"/>
    </location>
</feature>
<feature type="compositionally biased region" description="Basic residues" evidence="7">
    <location>
        <begin position="174"/>
        <end position="187"/>
    </location>
</feature>
<dbReference type="SUPFAM" id="SSF57903">
    <property type="entry name" value="FYVE/PHD zinc finger"/>
    <property type="match status" value="1"/>
</dbReference>
<evidence type="ECO:0000256" key="4">
    <source>
        <dbReference type="ARBA" id="ARBA00022833"/>
    </source>
</evidence>
<dbReference type="Gene3D" id="3.30.40.10">
    <property type="entry name" value="Zinc/RING finger domain, C3HC4 (zinc finger)"/>
    <property type="match status" value="1"/>
</dbReference>
<feature type="compositionally biased region" description="Polar residues" evidence="7">
    <location>
        <begin position="144"/>
        <end position="153"/>
    </location>
</feature>
<evidence type="ECO:0000313" key="9">
    <source>
        <dbReference type="Ensembl" id="ENSELUP00000054001.2"/>
    </source>
</evidence>
<dbReference type="InterPro" id="IPR011011">
    <property type="entry name" value="Znf_FYVE_PHD"/>
</dbReference>
<feature type="compositionally biased region" description="Basic residues" evidence="7">
    <location>
        <begin position="571"/>
        <end position="593"/>
    </location>
</feature>
<dbReference type="Ensembl" id="ENSELUT00000079104.2">
    <property type="protein sequence ID" value="ENSELUP00000054001.2"/>
    <property type="gene ID" value="ENSELUG00000005607.3"/>
</dbReference>
<dbReference type="InterPro" id="IPR001965">
    <property type="entry name" value="Znf_PHD"/>
</dbReference>
<evidence type="ECO:0000256" key="7">
    <source>
        <dbReference type="SAM" id="MobiDB-lite"/>
    </source>
</evidence>
<evidence type="ECO:0000256" key="6">
    <source>
        <dbReference type="PROSITE-ProRule" id="PRU00146"/>
    </source>
</evidence>
<keyword evidence="3 6" id="KW-0863">Zinc-finger</keyword>
<dbReference type="Proteomes" id="UP000265140">
    <property type="component" value="Chromosome 17"/>
</dbReference>
<keyword evidence="4" id="KW-0862">Zinc</keyword>
<dbReference type="InterPro" id="IPR037869">
    <property type="entry name" value="Spp1/CFP1"/>
</dbReference>
<dbReference type="Bgee" id="ENSELUG00000033279">
    <property type="expression patterns" value="Expressed in heart and 14 other cell types or tissues"/>
</dbReference>
<dbReference type="InterPro" id="IPR033082">
    <property type="entry name" value="DIDO1_PHD"/>
</dbReference>
<dbReference type="GO" id="GO:0045893">
    <property type="term" value="P:positive regulation of DNA-templated transcription"/>
    <property type="evidence" value="ECO:0007669"/>
    <property type="project" value="TreeGrafter"/>
</dbReference>
<dbReference type="PANTHER" id="PTHR46174">
    <property type="entry name" value="CXXC-TYPE ZINC FINGER PROTEIN 1"/>
    <property type="match status" value="1"/>
</dbReference>
<reference evidence="10" key="1">
    <citation type="journal article" date="2014" name="PLoS ONE">
        <title>The genome and linkage map of the northern pike (Esox lucius): conserved synteny revealed between the salmonid sister group and the Neoteleostei.</title>
        <authorList>
            <person name="Rondeau E.B."/>
            <person name="Minkley D.R."/>
            <person name="Leong J.S."/>
            <person name="Messmer A.M."/>
            <person name="Jantzen J.R."/>
            <person name="von Schalburg K.R."/>
            <person name="Lemon C."/>
            <person name="Bird N.H."/>
            <person name="Koop B.F."/>
        </authorList>
    </citation>
    <scope>NUCLEOTIDE SEQUENCE</scope>
</reference>
<reference evidence="9" key="4">
    <citation type="submission" date="2025-09" db="UniProtKB">
        <authorList>
            <consortium name="Ensembl"/>
        </authorList>
    </citation>
    <scope>IDENTIFICATION</scope>
</reference>
<feature type="compositionally biased region" description="Low complexity" evidence="7">
    <location>
        <begin position="463"/>
        <end position="474"/>
    </location>
</feature>
<feature type="compositionally biased region" description="Basic and acidic residues" evidence="7">
    <location>
        <begin position="476"/>
        <end position="492"/>
    </location>
</feature>
<keyword evidence="10" id="KW-1185">Reference proteome</keyword>
<feature type="compositionally biased region" description="Basic and acidic residues" evidence="7">
    <location>
        <begin position="163"/>
        <end position="173"/>
    </location>
</feature>
<feature type="compositionally biased region" description="Polar residues" evidence="7">
    <location>
        <begin position="284"/>
        <end position="298"/>
    </location>
</feature>
<gene>
    <name evidence="9" type="primary">DIDO1</name>
</gene>
<dbReference type="InterPro" id="IPR013083">
    <property type="entry name" value="Znf_RING/FYVE/PHD"/>
</dbReference>
<feature type="region of interest" description="Disordered" evidence="7">
    <location>
        <begin position="550"/>
        <end position="645"/>
    </location>
</feature>
<feature type="region of interest" description="Disordered" evidence="7">
    <location>
        <begin position="440"/>
        <end position="495"/>
    </location>
</feature>
<feature type="compositionally biased region" description="Polar residues" evidence="7">
    <location>
        <begin position="625"/>
        <end position="636"/>
    </location>
</feature>
<proteinExistence type="predicted"/>